<protein>
    <submittedName>
        <fullName evidence="1">Uncharacterized protein</fullName>
    </submittedName>
</protein>
<reference evidence="1" key="1">
    <citation type="submission" date="2014-11" db="EMBL/GenBank/DDBJ databases">
        <authorList>
            <person name="Amaro Gonzalez C."/>
        </authorList>
    </citation>
    <scope>NUCLEOTIDE SEQUENCE</scope>
</reference>
<sequence length="52" mass="5899">MIVSAKWTAFVAPQELNYSHSKIIVTMTVRLILRGSYFASGMTGLRAFFLHH</sequence>
<reference evidence="1" key="2">
    <citation type="journal article" date="2015" name="Fish Shellfish Immunol.">
        <title>Early steps in the European eel (Anguilla anguilla)-Vibrio vulnificus interaction in the gills: Role of the RtxA13 toxin.</title>
        <authorList>
            <person name="Callol A."/>
            <person name="Pajuelo D."/>
            <person name="Ebbesson L."/>
            <person name="Teles M."/>
            <person name="MacKenzie S."/>
            <person name="Amaro C."/>
        </authorList>
    </citation>
    <scope>NUCLEOTIDE SEQUENCE</scope>
</reference>
<name>A0A0E9S5H7_ANGAN</name>
<dbReference type="EMBL" id="GBXM01072125">
    <property type="protein sequence ID" value="JAH36452.1"/>
    <property type="molecule type" value="Transcribed_RNA"/>
</dbReference>
<proteinExistence type="predicted"/>
<organism evidence="1">
    <name type="scientific">Anguilla anguilla</name>
    <name type="common">European freshwater eel</name>
    <name type="synonym">Muraena anguilla</name>
    <dbReference type="NCBI Taxonomy" id="7936"/>
    <lineage>
        <taxon>Eukaryota</taxon>
        <taxon>Metazoa</taxon>
        <taxon>Chordata</taxon>
        <taxon>Craniata</taxon>
        <taxon>Vertebrata</taxon>
        <taxon>Euteleostomi</taxon>
        <taxon>Actinopterygii</taxon>
        <taxon>Neopterygii</taxon>
        <taxon>Teleostei</taxon>
        <taxon>Anguilliformes</taxon>
        <taxon>Anguillidae</taxon>
        <taxon>Anguilla</taxon>
    </lineage>
</organism>
<evidence type="ECO:0000313" key="1">
    <source>
        <dbReference type="EMBL" id="JAH36452.1"/>
    </source>
</evidence>
<accession>A0A0E9S5H7</accession>
<dbReference type="AlphaFoldDB" id="A0A0E9S5H7"/>